<dbReference type="OrthoDB" id="271325at2759"/>
<evidence type="ECO:0000256" key="5">
    <source>
        <dbReference type="ARBA" id="ARBA00022763"/>
    </source>
</evidence>
<dbReference type="KEGG" id="lcf:108899342"/>
<dbReference type="InParanoid" id="A0A4W6DNV5"/>
<accession>A0A4W6DNV5</accession>
<dbReference type="PANTHER" id="PTHR11630:SF48">
    <property type="entry name" value="DNA HELICASE MCM9"/>
    <property type="match status" value="1"/>
</dbReference>
<dbReference type="Pfam" id="PF17855">
    <property type="entry name" value="MCM_lid"/>
    <property type="match status" value="1"/>
</dbReference>
<dbReference type="Gene3D" id="2.40.50.140">
    <property type="entry name" value="Nucleic acid-binding proteins"/>
    <property type="match status" value="1"/>
</dbReference>
<dbReference type="InterPro" id="IPR041562">
    <property type="entry name" value="MCM_lid"/>
</dbReference>
<feature type="compositionally biased region" description="Polar residues" evidence="16">
    <location>
        <begin position="798"/>
        <end position="807"/>
    </location>
</feature>
<dbReference type="SUPFAM" id="SSF52540">
    <property type="entry name" value="P-loop containing nucleoside triphosphate hydrolases"/>
    <property type="match status" value="1"/>
</dbReference>
<dbReference type="InterPro" id="IPR012340">
    <property type="entry name" value="NA-bd_OB-fold"/>
</dbReference>
<dbReference type="InterPro" id="IPR001208">
    <property type="entry name" value="MCM_dom"/>
</dbReference>
<dbReference type="STRING" id="8187.ENSLCAP00010027107"/>
<evidence type="ECO:0000256" key="15">
    <source>
        <dbReference type="RuleBase" id="RU004070"/>
    </source>
</evidence>
<keyword evidence="5" id="KW-0227">DNA damage</keyword>
<evidence type="ECO:0000256" key="13">
    <source>
        <dbReference type="ARBA" id="ARBA00042301"/>
    </source>
</evidence>
<reference evidence="19" key="1">
    <citation type="submission" date="2015-09" db="EMBL/GenBank/DDBJ databases">
        <authorList>
            <person name="Sai Rama Sridatta P."/>
        </authorList>
    </citation>
    <scope>NUCLEOTIDE SEQUENCE [LARGE SCALE GENOMIC DNA]</scope>
</reference>
<dbReference type="GeneID" id="108899342"/>
<evidence type="ECO:0000256" key="1">
    <source>
        <dbReference type="ARBA" id="ARBA00004123"/>
    </source>
</evidence>
<dbReference type="InterPro" id="IPR033762">
    <property type="entry name" value="MCM_OB"/>
</dbReference>
<dbReference type="Ensembl" id="ENSLCAT00010027681.1">
    <property type="protein sequence ID" value="ENSLCAP00010027107.1"/>
    <property type="gene ID" value="ENSLCAG00010012714.1"/>
</dbReference>
<evidence type="ECO:0000256" key="14">
    <source>
        <dbReference type="ARBA" id="ARBA00047995"/>
    </source>
</evidence>
<sequence length="1238" mass="137609">MLMSPEQKALIGRVFETYLAEHHHGDILQLLADTNEETHQPVVVNAMTLFEANMEVGDYFNAYPNDVLAIFDEVLHKKALELSQNASPKHCGGQRAIKQRMRYTLHARITGLPVCPELTRDTIPRSRDVGHFLSVTGTVIRTSIAKVLEYERDYMCTKCRHVFTVQADFEQFYTFVPPAACPNPDGCNSYKFSCLSGGSEPAACRDYQEIKIQEQVQRLSVGCIPRSMVVVLEEDLVDICKSGDDVTVYGVMCQRWKPFYDGTRCDVELVLKANNIEVNNQQAAAALLMKDVQQEFEDFWDGYKYDPIAGRNQILLSLCPQVFGMYVIKLAVAMVLAGGVQRIDSSGTKIRGECHLLLVGDPGTGKSQFLKYAAKIMPRSVLTAGIGSTSAGLTVAAVKDGGEWHLEAGALVLSDGGLCCIDEFNSIKEHDRISIHEAMEQQSISVAKAGMVCKLNTRSTILAATNPKGQYNPNEPLSVNVALASPLLSRFDLVLVLLDTRNTEWDRIISSFILEERGLPGDSSSLWSMEKMKAYFSVIKRLQPQVSEEANIILTRYYQLQRLSNGRNAARTTIRMLESLSRLAEAHARLMYREIVTIEDAVMAISVMECSMQGGALLENVNALLTSFPADPGQQYQTQCQILLERLNLPLLHQKEMDRLARLKSNISEASQFDPPTDPYQLQLRDTDTINETHCHDVSSDCKGDVMVVSGLDWFHSITPSVSPDNMTSPIITSTQVNLRRKPNLSWSKTPTAIKQQNCQTEKDTQSKSDSALNHNGTVTSASEEENRKCERNENITERISVTQEQQQLERKKDEQHPKSLRFVFQKVSKNLRERRLGELELNNQQCDKDGGGGHGERVVSTDGASKNVTDVLNTISDSRSSSTLSSGKKYPSNNLIQDNQFFDKESGFKRDKDLTGSKNICTVLREKMAAEAEIGQDMHAKLSNFKFKPRKMRPSLHSCDFNASSDVSAELQAECNLSSRDLHIHTESSISKQKRLSHDELASPLTHTEKSERKKKQNEYQNVFEGGCKRQQVSCVSEVGESGSEDSTSAQAKTVGRIKGNNDTENLCQQQRARVDAGDKTIVDGFTGSPALNSSIYISDPAPFHSGHTKSTVASSTLAKLSRFSFTCTTEPTTTAQRKADKNLPSVVEKDLFKRHSAEKSKVKKTLSSPKHSPLGKKIKTIVSMSKVKDVLSPTATMLPPGHECEQGTEYKAQQTEPTYAAKKLMMVQLTMKVLSI</sequence>
<evidence type="ECO:0000256" key="12">
    <source>
        <dbReference type="ARBA" id="ARBA00041085"/>
    </source>
</evidence>
<keyword evidence="7 20" id="KW-0347">Helicase</keyword>
<organism evidence="18 19">
    <name type="scientific">Lates calcarifer</name>
    <name type="common">Barramundi</name>
    <name type="synonym">Holocentrus calcarifer</name>
    <dbReference type="NCBI Taxonomy" id="8187"/>
    <lineage>
        <taxon>Eukaryota</taxon>
        <taxon>Metazoa</taxon>
        <taxon>Chordata</taxon>
        <taxon>Craniata</taxon>
        <taxon>Vertebrata</taxon>
        <taxon>Euteleostomi</taxon>
        <taxon>Actinopterygii</taxon>
        <taxon>Neopterygii</taxon>
        <taxon>Teleostei</taxon>
        <taxon>Neoteleostei</taxon>
        <taxon>Acanthomorphata</taxon>
        <taxon>Carangaria</taxon>
        <taxon>Carangaria incertae sedis</taxon>
        <taxon>Centropomidae</taxon>
        <taxon>Lates</taxon>
    </lineage>
</organism>
<dbReference type="InterPro" id="IPR027417">
    <property type="entry name" value="P-loop_NTPase"/>
</dbReference>
<dbReference type="Proteomes" id="UP000314980">
    <property type="component" value="Unassembled WGS sequence"/>
</dbReference>
<dbReference type="SMART" id="SM00350">
    <property type="entry name" value="MCM"/>
    <property type="match status" value="1"/>
</dbReference>
<dbReference type="GO" id="GO:0000724">
    <property type="term" value="P:double-strand break repair via homologous recombination"/>
    <property type="evidence" value="ECO:0007669"/>
    <property type="project" value="TreeGrafter"/>
</dbReference>
<dbReference type="GO" id="GO:0016787">
    <property type="term" value="F:hydrolase activity"/>
    <property type="evidence" value="ECO:0007669"/>
    <property type="project" value="UniProtKB-KW"/>
</dbReference>
<feature type="region of interest" description="Disordered" evidence="16">
    <location>
        <begin position="742"/>
        <end position="817"/>
    </location>
</feature>
<evidence type="ECO:0000256" key="2">
    <source>
        <dbReference type="ARBA" id="ARBA00008010"/>
    </source>
</evidence>
<dbReference type="PANTHER" id="PTHR11630">
    <property type="entry name" value="DNA REPLICATION LICENSING FACTOR MCM FAMILY MEMBER"/>
    <property type="match status" value="1"/>
</dbReference>
<dbReference type="RefSeq" id="XP_018555259.1">
    <property type="nucleotide sequence ID" value="XM_018699743.2"/>
</dbReference>
<dbReference type="CDD" id="cd17760">
    <property type="entry name" value="MCM9"/>
    <property type="match status" value="1"/>
</dbReference>
<evidence type="ECO:0000256" key="3">
    <source>
        <dbReference type="ARBA" id="ARBA00012551"/>
    </source>
</evidence>
<dbReference type="SUPFAM" id="SSF50249">
    <property type="entry name" value="Nucleic acid-binding proteins"/>
    <property type="match status" value="1"/>
</dbReference>
<evidence type="ECO:0000256" key="10">
    <source>
        <dbReference type="ARBA" id="ARBA00023204"/>
    </source>
</evidence>
<dbReference type="GO" id="GO:0005524">
    <property type="term" value="F:ATP binding"/>
    <property type="evidence" value="ECO:0007669"/>
    <property type="project" value="UniProtKB-KW"/>
</dbReference>
<keyword evidence="10" id="KW-0234">DNA repair</keyword>
<feature type="compositionally biased region" description="Basic and acidic residues" evidence="16">
    <location>
        <begin position="997"/>
        <end position="1013"/>
    </location>
</feature>
<comment type="similarity">
    <text evidence="2 15">Belongs to the MCM family.</text>
</comment>
<feature type="compositionally biased region" description="Polar residues" evidence="16">
    <location>
        <begin position="745"/>
        <end position="760"/>
    </location>
</feature>
<dbReference type="Proteomes" id="UP000694890">
    <property type="component" value="Linkage group LG7_1"/>
</dbReference>
<evidence type="ECO:0000256" key="4">
    <source>
        <dbReference type="ARBA" id="ARBA00022741"/>
    </source>
</evidence>
<dbReference type="AlphaFoldDB" id="A0A4W6DNV5"/>
<keyword evidence="4 15" id="KW-0547">Nucleotide-binding</keyword>
<dbReference type="GO" id="GO:0003697">
    <property type="term" value="F:single-stranded DNA binding"/>
    <property type="evidence" value="ECO:0007669"/>
    <property type="project" value="TreeGrafter"/>
</dbReference>
<keyword evidence="19" id="KW-1185">Reference proteome</keyword>
<evidence type="ECO:0000256" key="6">
    <source>
        <dbReference type="ARBA" id="ARBA00022801"/>
    </source>
</evidence>
<dbReference type="GeneTree" id="ENSGT01150000286951"/>
<keyword evidence="11" id="KW-0539">Nucleus</keyword>
<evidence type="ECO:0000313" key="19">
    <source>
        <dbReference type="Proteomes" id="UP000314980"/>
    </source>
</evidence>
<dbReference type="CTD" id="254394"/>
<dbReference type="InterPro" id="IPR058768">
    <property type="entry name" value="MCM9_N"/>
</dbReference>
<evidence type="ECO:0000313" key="18">
    <source>
        <dbReference type="Ensembl" id="ENSLCAP00010027107.1"/>
    </source>
</evidence>
<dbReference type="InterPro" id="IPR031327">
    <property type="entry name" value="MCM"/>
</dbReference>
<dbReference type="Pfam" id="PF00493">
    <property type="entry name" value="MCM"/>
    <property type="match status" value="1"/>
</dbReference>
<reference evidence="18" key="3">
    <citation type="submission" date="2025-05" db="UniProtKB">
        <authorList>
            <consortium name="Ensembl"/>
        </authorList>
    </citation>
    <scope>IDENTIFICATION</scope>
</reference>
<feature type="region of interest" description="Disordered" evidence="16">
    <location>
        <begin position="989"/>
        <end position="1020"/>
    </location>
</feature>
<dbReference type="GO" id="GO:0042555">
    <property type="term" value="C:MCM complex"/>
    <property type="evidence" value="ECO:0007669"/>
    <property type="project" value="TreeGrafter"/>
</dbReference>
<dbReference type="PROSITE" id="PS50051">
    <property type="entry name" value="MCM_2"/>
    <property type="match status" value="1"/>
</dbReference>
<feature type="compositionally biased region" description="Basic and acidic residues" evidence="16">
    <location>
        <begin position="785"/>
        <end position="797"/>
    </location>
</feature>
<feature type="compositionally biased region" description="Basic and acidic residues" evidence="16">
    <location>
        <begin position="808"/>
        <end position="817"/>
    </location>
</feature>
<evidence type="ECO:0000256" key="11">
    <source>
        <dbReference type="ARBA" id="ARBA00023242"/>
    </source>
</evidence>
<dbReference type="Pfam" id="PF26066">
    <property type="entry name" value="MCM9_N"/>
    <property type="match status" value="1"/>
</dbReference>
<dbReference type="GO" id="GO:0005634">
    <property type="term" value="C:nucleus"/>
    <property type="evidence" value="ECO:0007669"/>
    <property type="project" value="UniProtKB-SubCell"/>
</dbReference>
<keyword evidence="9 15" id="KW-0238">DNA-binding</keyword>
<gene>
    <name evidence="18" type="primary">MCM9</name>
    <name evidence="20" type="synonym">mcm9</name>
</gene>
<evidence type="ECO:0000256" key="8">
    <source>
        <dbReference type="ARBA" id="ARBA00022840"/>
    </source>
</evidence>
<keyword evidence="8 15" id="KW-0067">ATP-binding</keyword>
<dbReference type="EC" id="3.6.4.12" evidence="3"/>
<feature type="domain" description="MCM C-terminal AAA(+) ATPase" evidence="17">
    <location>
        <begin position="310"/>
        <end position="513"/>
    </location>
</feature>
<dbReference type="FunFam" id="3.40.50.300:FF:000671">
    <property type="entry name" value="DNA helicase MCM9 isoform X1"/>
    <property type="match status" value="1"/>
</dbReference>
<dbReference type="PRINTS" id="PR01657">
    <property type="entry name" value="MCMFAMILY"/>
</dbReference>
<dbReference type="Gene3D" id="3.40.50.300">
    <property type="entry name" value="P-loop containing nucleotide triphosphate hydrolases"/>
    <property type="match status" value="1"/>
</dbReference>
<evidence type="ECO:0000256" key="7">
    <source>
        <dbReference type="ARBA" id="ARBA00022806"/>
    </source>
</evidence>
<feature type="compositionally biased region" description="Polar residues" evidence="16">
    <location>
        <begin position="768"/>
        <end position="782"/>
    </location>
</feature>
<dbReference type="GO" id="GO:0017116">
    <property type="term" value="F:single-stranded DNA helicase activity"/>
    <property type="evidence" value="ECO:0007669"/>
    <property type="project" value="TreeGrafter"/>
</dbReference>
<comment type="catalytic activity">
    <reaction evidence="14">
        <text>ATP + H2O = ADP + phosphate + H(+)</text>
        <dbReference type="Rhea" id="RHEA:13065"/>
        <dbReference type="ChEBI" id="CHEBI:15377"/>
        <dbReference type="ChEBI" id="CHEBI:15378"/>
        <dbReference type="ChEBI" id="CHEBI:30616"/>
        <dbReference type="ChEBI" id="CHEBI:43474"/>
        <dbReference type="ChEBI" id="CHEBI:456216"/>
        <dbReference type="EC" id="3.6.4.12"/>
    </reaction>
</comment>
<evidence type="ECO:0000259" key="17">
    <source>
        <dbReference type="PROSITE" id="PS50051"/>
    </source>
</evidence>
<evidence type="ECO:0000256" key="16">
    <source>
        <dbReference type="SAM" id="MobiDB-lite"/>
    </source>
</evidence>
<name>A0A4W6DNV5_LATCA</name>
<reference evidence="20" key="2">
    <citation type="submission" date="2025-04" db="UniProtKB">
        <authorList>
            <consortium name="RefSeq"/>
        </authorList>
    </citation>
    <scope>IDENTIFICATION</scope>
    <source>
        <tissue evidence="20">Brain</tissue>
    </source>
</reference>
<dbReference type="Pfam" id="PF17207">
    <property type="entry name" value="MCM_OB"/>
    <property type="match status" value="1"/>
</dbReference>
<dbReference type="SMART" id="SM00382">
    <property type="entry name" value="AAA"/>
    <property type="match status" value="1"/>
</dbReference>
<dbReference type="InterPro" id="IPR003593">
    <property type="entry name" value="AAA+_ATPase"/>
</dbReference>
<protein>
    <recommendedName>
        <fullName evidence="12">DNA helicase MCM9</fullName>
        <ecNumber evidence="3">3.6.4.12</ecNumber>
    </recommendedName>
    <alternativeName>
        <fullName evidence="13">Minichromosome maintenance 9</fullName>
    </alternativeName>
</protein>
<proteinExistence type="inferred from homology"/>
<evidence type="ECO:0000256" key="9">
    <source>
        <dbReference type="ARBA" id="ARBA00023125"/>
    </source>
</evidence>
<evidence type="ECO:0000313" key="20">
    <source>
        <dbReference type="RefSeq" id="XP_018555259.1"/>
    </source>
</evidence>
<keyword evidence="6" id="KW-0378">Hydrolase</keyword>
<comment type="subcellular location">
    <subcellularLocation>
        <location evidence="1">Nucleus</location>
    </subcellularLocation>
</comment>